<dbReference type="GO" id="GO:0003723">
    <property type="term" value="F:RNA binding"/>
    <property type="evidence" value="ECO:0007669"/>
    <property type="project" value="InterPro"/>
</dbReference>
<comment type="caution">
    <text evidence="4">The sequence shown here is derived from an EMBL/GenBank/DDBJ whole genome shotgun (WGS) entry which is preliminary data.</text>
</comment>
<evidence type="ECO:0000256" key="3">
    <source>
        <dbReference type="ARBA" id="ARBA00023274"/>
    </source>
</evidence>
<dbReference type="GO" id="GO:1990904">
    <property type="term" value="C:ribonucleoprotein complex"/>
    <property type="evidence" value="ECO:0007669"/>
    <property type="project" value="UniProtKB-KW"/>
</dbReference>
<dbReference type="OrthoDB" id="359154at2759"/>
<accession>A0A9W9EL85</accession>
<dbReference type="Pfam" id="PF22682">
    <property type="entry name" value="Ribosomal_uL24m-like"/>
    <property type="match status" value="1"/>
</dbReference>
<proteinExistence type="inferred from homology"/>
<dbReference type="GO" id="GO:0003735">
    <property type="term" value="F:structural constituent of ribosome"/>
    <property type="evidence" value="ECO:0007669"/>
    <property type="project" value="InterPro"/>
</dbReference>
<dbReference type="InterPro" id="IPR041988">
    <property type="entry name" value="Ribosomal_uL24_KOW"/>
</dbReference>
<reference evidence="4" key="2">
    <citation type="journal article" date="2023" name="IMA Fungus">
        <title>Comparative genomic study of the Penicillium genus elucidates a diverse pangenome and 15 lateral gene transfer events.</title>
        <authorList>
            <person name="Petersen C."/>
            <person name="Sorensen T."/>
            <person name="Nielsen M.R."/>
            <person name="Sondergaard T.E."/>
            <person name="Sorensen J.L."/>
            <person name="Fitzpatrick D.A."/>
            <person name="Frisvad J.C."/>
            <person name="Nielsen K.L."/>
        </authorList>
    </citation>
    <scope>NUCLEOTIDE SEQUENCE</scope>
    <source>
        <strain evidence="4">IBT 30069</strain>
    </source>
</reference>
<dbReference type="InterPro" id="IPR008991">
    <property type="entry name" value="Translation_prot_SH3-like_sf"/>
</dbReference>
<evidence type="ECO:0000313" key="4">
    <source>
        <dbReference type="EMBL" id="KAJ5083754.1"/>
    </source>
</evidence>
<keyword evidence="2" id="KW-0689">Ribosomal protein</keyword>
<name>A0A9W9EL85_9EURO</name>
<dbReference type="InterPro" id="IPR003256">
    <property type="entry name" value="Ribosomal_uL24"/>
</dbReference>
<evidence type="ECO:0000313" key="5">
    <source>
        <dbReference type="Proteomes" id="UP001149165"/>
    </source>
</evidence>
<gene>
    <name evidence="4" type="ORF">N7456_013181</name>
</gene>
<reference evidence="4" key="1">
    <citation type="submission" date="2022-11" db="EMBL/GenBank/DDBJ databases">
        <authorList>
            <person name="Petersen C."/>
        </authorList>
    </citation>
    <scope>NUCLEOTIDE SEQUENCE</scope>
    <source>
        <strain evidence="4">IBT 30069</strain>
    </source>
</reference>
<evidence type="ECO:0008006" key="6">
    <source>
        <dbReference type="Google" id="ProtNLM"/>
    </source>
</evidence>
<comment type="similarity">
    <text evidence="1">Belongs to the universal ribosomal protein uL24 family.</text>
</comment>
<dbReference type="CDD" id="cd06089">
    <property type="entry name" value="KOW_RPL26"/>
    <property type="match status" value="1"/>
</dbReference>
<keyword evidence="3" id="KW-0687">Ribonucleoprotein</keyword>
<dbReference type="Proteomes" id="UP001149165">
    <property type="component" value="Unassembled WGS sequence"/>
</dbReference>
<dbReference type="EMBL" id="JAPQKH010000008">
    <property type="protein sequence ID" value="KAJ5083754.1"/>
    <property type="molecule type" value="Genomic_DNA"/>
</dbReference>
<dbReference type="InterPro" id="IPR014722">
    <property type="entry name" value="Rib_uL2_dom2"/>
</dbReference>
<protein>
    <recommendedName>
        <fullName evidence="6">KOW domain-containing protein</fullName>
    </recommendedName>
</protein>
<dbReference type="PANTHER" id="PTHR12903">
    <property type="entry name" value="MITOCHONDRIAL RIBOSOMAL PROTEIN L24"/>
    <property type="match status" value="1"/>
</dbReference>
<dbReference type="AlphaFoldDB" id="A0A9W9EL85"/>
<dbReference type="GO" id="GO:0005840">
    <property type="term" value="C:ribosome"/>
    <property type="evidence" value="ECO:0007669"/>
    <property type="project" value="UniProtKB-KW"/>
</dbReference>
<organism evidence="4 5">
    <name type="scientific">Penicillium angulare</name>
    <dbReference type="NCBI Taxonomy" id="116970"/>
    <lineage>
        <taxon>Eukaryota</taxon>
        <taxon>Fungi</taxon>
        <taxon>Dikarya</taxon>
        <taxon>Ascomycota</taxon>
        <taxon>Pezizomycotina</taxon>
        <taxon>Eurotiomycetes</taxon>
        <taxon>Eurotiomycetidae</taxon>
        <taxon>Eurotiales</taxon>
        <taxon>Aspergillaceae</taxon>
        <taxon>Penicillium</taxon>
    </lineage>
</organism>
<dbReference type="SUPFAM" id="SSF50104">
    <property type="entry name" value="Translation proteins SH3-like domain"/>
    <property type="match status" value="1"/>
</dbReference>
<evidence type="ECO:0000256" key="1">
    <source>
        <dbReference type="ARBA" id="ARBA00010618"/>
    </source>
</evidence>
<keyword evidence="5" id="KW-1185">Reference proteome</keyword>
<evidence type="ECO:0000256" key="2">
    <source>
        <dbReference type="ARBA" id="ARBA00022980"/>
    </source>
</evidence>
<dbReference type="Gene3D" id="2.30.30.30">
    <property type="match status" value="1"/>
</dbReference>
<dbReference type="GO" id="GO:0006412">
    <property type="term" value="P:translation"/>
    <property type="evidence" value="ECO:0007669"/>
    <property type="project" value="InterPro"/>
</dbReference>
<sequence>MQKVIQRAATARKQGQKKIYRHKQVTKMVDRQQVLKTKQDYNKSLITNLKEAKKARWEDWEKGELAPMRHVGPNATAFGAVDVALMHPPALPQHLRRKEILFAEGDRVCVVRGRDKGKINEITQVNVDSETVIIKDINVADVAVPEFAKITMGIQTDTIVQPMPVPMDHIRHVIALDLTNTTKDHIVQHAYAGAPFLERAAGSKLPRFSRYVSGLDIEIPWPAEPEPGFEVGEYDTRGNEVSDVSWVPSLDNPPFPSTVIDELRNKYSRFRTRHDAEYVKKMVMEEYRQEYLKSQSLLTPKGEARQLNATTNSEAKKAKLDKNGNVLMDKETRTFIKKYFKTINPPKDQPSV</sequence>